<proteinExistence type="inferred from homology"/>
<comment type="catalytic activity">
    <reaction evidence="17 19">
        <text>alpha-ribazole + adenosylcob(III)inamide-GDP = adenosylcob(III)alamin + GMP + H(+)</text>
        <dbReference type="Rhea" id="RHEA:16049"/>
        <dbReference type="ChEBI" id="CHEBI:10329"/>
        <dbReference type="ChEBI" id="CHEBI:15378"/>
        <dbReference type="ChEBI" id="CHEBI:18408"/>
        <dbReference type="ChEBI" id="CHEBI:58115"/>
        <dbReference type="ChEBI" id="CHEBI:60487"/>
        <dbReference type="EC" id="2.7.8.26"/>
    </reaction>
</comment>
<comment type="similarity">
    <text evidence="4 19">Belongs to the CobS family.</text>
</comment>
<keyword evidence="10 19" id="KW-0812">Transmembrane</keyword>
<dbReference type="EC" id="2.7.8.26" evidence="5 19"/>
<comment type="caution">
    <text evidence="20">The sequence shown here is derived from an EMBL/GenBank/DDBJ whole genome shotgun (WGS) entry which is preliminary data.</text>
</comment>
<dbReference type="EMBL" id="JACHLP010000011">
    <property type="protein sequence ID" value="MBB4845792.1"/>
    <property type="molecule type" value="Genomic_DNA"/>
</dbReference>
<dbReference type="GO" id="GO:0051073">
    <property type="term" value="F:adenosylcobinamide-GDP ribazoletransferase activity"/>
    <property type="evidence" value="ECO:0007669"/>
    <property type="project" value="UniProtKB-UniRule"/>
</dbReference>
<dbReference type="RefSeq" id="WP_184304060.1">
    <property type="nucleotide sequence ID" value="NZ_JACHLP010000011.1"/>
</dbReference>
<comment type="catalytic activity">
    <reaction evidence="18 19">
        <text>alpha-ribazole 5'-phosphate + adenosylcob(III)inamide-GDP = adenosylcob(III)alamin 5'-phosphate + GMP + H(+)</text>
        <dbReference type="Rhea" id="RHEA:23560"/>
        <dbReference type="ChEBI" id="CHEBI:15378"/>
        <dbReference type="ChEBI" id="CHEBI:57918"/>
        <dbReference type="ChEBI" id="CHEBI:58115"/>
        <dbReference type="ChEBI" id="CHEBI:60487"/>
        <dbReference type="ChEBI" id="CHEBI:60493"/>
        <dbReference type="EC" id="2.7.8.26"/>
    </reaction>
</comment>
<feature type="transmembrane region" description="Helical" evidence="19">
    <location>
        <begin position="41"/>
        <end position="63"/>
    </location>
</feature>
<keyword evidence="7 19" id="KW-1003">Cell membrane</keyword>
<dbReference type="Proteomes" id="UP000562027">
    <property type="component" value="Unassembled WGS sequence"/>
</dbReference>
<evidence type="ECO:0000256" key="3">
    <source>
        <dbReference type="ARBA" id="ARBA00004663"/>
    </source>
</evidence>
<evidence type="ECO:0000256" key="9">
    <source>
        <dbReference type="ARBA" id="ARBA00022679"/>
    </source>
</evidence>
<dbReference type="InterPro" id="IPR003805">
    <property type="entry name" value="CobS"/>
</dbReference>
<dbReference type="AlphaFoldDB" id="A0A840LGQ6"/>
<evidence type="ECO:0000256" key="16">
    <source>
        <dbReference type="ARBA" id="ARBA00032853"/>
    </source>
</evidence>
<protein>
    <recommendedName>
        <fullName evidence="6 19">Adenosylcobinamide-GDP ribazoletransferase</fullName>
        <ecNumber evidence="5 19">2.7.8.26</ecNumber>
    </recommendedName>
    <alternativeName>
        <fullName evidence="16 19">Cobalamin synthase</fullName>
    </alternativeName>
    <alternativeName>
        <fullName evidence="15 19">Cobalamin-5'-phosphate synthase</fullName>
    </alternativeName>
</protein>
<dbReference type="GO" id="GO:0008818">
    <property type="term" value="F:cobalamin 5'-phosphate synthase activity"/>
    <property type="evidence" value="ECO:0007669"/>
    <property type="project" value="UniProtKB-UniRule"/>
</dbReference>
<evidence type="ECO:0000256" key="5">
    <source>
        <dbReference type="ARBA" id="ARBA00013200"/>
    </source>
</evidence>
<dbReference type="UniPathway" id="UPA00148">
    <property type="reaction ID" value="UER00238"/>
</dbReference>
<evidence type="ECO:0000256" key="6">
    <source>
        <dbReference type="ARBA" id="ARBA00015850"/>
    </source>
</evidence>
<evidence type="ECO:0000313" key="21">
    <source>
        <dbReference type="Proteomes" id="UP000562027"/>
    </source>
</evidence>
<dbReference type="GO" id="GO:0009236">
    <property type="term" value="P:cobalamin biosynthetic process"/>
    <property type="evidence" value="ECO:0007669"/>
    <property type="project" value="UniProtKB-UniRule"/>
</dbReference>
<evidence type="ECO:0000256" key="17">
    <source>
        <dbReference type="ARBA" id="ARBA00048623"/>
    </source>
</evidence>
<gene>
    <name evidence="19" type="primary">cobS</name>
    <name evidence="20" type="ORF">HNP55_004344</name>
</gene>
<dbReference type="Pfam" id="PF02654">
    <property type="entry name" value="CobS"/>
    <property type="match status" value="1"/>
</dbReference>
<evidence type="ECO:0000256" key="14">
    <source>
        <dbReference type="ARBA" id="ARBA00025228"/>
    </source>
</evidence>
<evidence type="ECO:0000256" key="19">
    <source>
        <dbReference type="HAMAP-Rule" id="MF_00719"/>
    </source>
</evidence>
<evidence type="ECO:0000256" key="2">
    <source>
        <dbReference type="ARBA" id="ARBA00004651"/>
    </source>
</evidence>
<reference evidence="20 21" key="1">
    <citation type="submission" date="2020-08" db="EMBL/GenBank/DDBJ databases">
        <title>Functional genomics of gut bacteria from endangered species of beetles.</title>
        <authorList>
            <person name="Carlos-Shanley C."/>
        </authorList>
    </citation>
    <scope>NUCLEOTIDE SEQUENCE [LARGE SCALE GENOMIC DNA]</scope>
    <source>
        <strain evidence="20 21">S00239</strain>
    </source>
</reference>
<name>A0A840LGQ6_9BURK</name>
<feature type="transmembrane region" description="Helical" evidence="19">
    <location>
        <begin position="210"/>
        <end position="231"/>
    </location>
</feature>
<keyword evidence="11 19" id="KW-0460">Magnesium</keyword>
<sequence length="265" mass="28114">MRPLLHELRLFFTALQFFTRCPVPAWVGYRPAWLQQCARYFPVVGTVVGAWAALVMWGASWIWPAGICAGLSMAASVWLTGGFHEDGWADSCDGLGGAVSREKALTIMKDSRIGSYGALGLILMLGLKAACLVALLDFHPDLALLATLWTHSASRAAPLALMHKLGYAGDAEHAKAKPLATQAGGGSLVFALLWVLALSGLIAWIQPNLVPSLCAAWLAMTLVTLGLQGLLERRLGGYTGDTLGASQQLAELAGLLAFAGLINVF</sequence>
<evidence type="ECO:0000256" key="15">
    <source>
        <dbReference type="ARBA" id="ARBA00032605"/>
    </source>
</evidence>
<feature type="transmembrane region" description="Helical" evidence="19">
    <location>
        <begin position="113"/>
        <end position="136"/>
    </location>
</feature>
<evidence type="ECO:0000256" key="18">
    <source>
        <dbReference type="ARBA" id="ARBA00049504"/>
    </source>
</evidence>
<accession>A0A840LGQ6</accession>
<dbReference type="PANTHER" id="PTHR34148:SF1">
    <property type="entry name" value="ADENOSYLCOBINAMIDE-GDP RIBAZOLETRANSFERASE"/>
    <property type="match status" value="1"/>
</dbReference>
<evidence type="ECO:0000256" key="7">
    <source>
        <dbReference type="ARBA" id="ARBA00022475"/>
    </source>
</evidence>
<evidence type="ECO:0000256" key="10">
    <source>
        <dbReference type="ARBA" id="ARBA00022692"/>
    </source>
</evidence>
<evidence type="ECO:0000256" key="8">
    <source>
        <dbReference type="ARBA" id="ARBA00022573"/>
    </source>
</evidence>
<comment type="subcellular location">
    <subcellularLocation>
        <location evidence="2 19">Cell membrane</location>
        <topology evidence="2 19">Multi-pass membrane protein</topology>
    </subcellularLocation>
</comment>
<evidence type="ECO:0000256" key="1">
    <source>
        <dbReference type="ARBA" id="ARBA00001946"/>
    </source>
</evidence>
<dbReference type="GO" id="GO:0005886">
    <property type="term" value="C:plasma membrane"/>
    <property type="evidence" value="ECO:0007669"/>
    <property type="project" value="UniProtKB-SubCell"/>
</dbReference>
<evidence type="ECO:0000256" key="4">
    <source>
        <dbReference type="ARBA" id="ARBA00010561"/>
    </source>
</evidence>
<feature type="transmembrane region" description="Helical" evidence="19">
    <location>
        <begin position="183"/>
        <end position="204"/>
    </location>
</feature>
<organism evidence="20 21">
    <name type="scientific">Roseateles oligotrophus</name>
    <dbReference type="NCBI Taxonomy" id="1769250"/>
    <lineage>
        <taxon>Bacteria</taxon>
        <taxon>Pseudomonadati</taxon>
        <taxon>Pseudomonadota</taxon>
        <taxon>Betaproteobacteria</taxon>
        <taxon>Burkholderiales</taxon>
        <taxon>Sphaerotilaceae</taxon>
        <taxon>Roseateles</taxon>
    </lineage>
</organism>
<keyword evidence="9 19" id="KW-0808">Transferase</keyword>
<evidence type="ECO:0000313" key="20">
    <source>
        <dbReference type="EMBL" id="MBB4845792.1"/>
    </source>
</evidence>
<dbReference type="NCBIfam" id="NF001277">
    <property type="entry name" value="PRK00235.1-3"/>
    <property type="match status" value="1"/>
</dbReference>
<evidence type="ECO:0000256" key="11">
    <source>
        <dbReference type="ARBA" id="ARBA00022842"/>
    </source>
</evidence>
<comment type="function">
    <text evidence="14 19">Joins adenosylcobinamide-GDP and alpha-ribazole to generate adenosylcobalamin (Ado-cobalamin). Also synthesizes adenosylcobalamin 5'-phosphate from adenosylcobinamide-GDP and alpha-ribazole 5'-phosphate.</text>
</comment>
<evidence type="ECO:0000256" key="12">
    <source>
        <dbReference type="ARBA" id="ARBA00022989"/>
    </source>
</evidence>
<comment type="pathway">
    <text evidence="3 19">Cofactor biosynthesis; adenosylcobalamin biosynthesis; adenosylcobalamin from cob(II)yrinate a,c-diamide: step 7/7.</text>
</comment>
<keyword evidence="8 19" id="KW-0169">Cobalamin biosynthesis</keyword>
<keyword evidence="21" id="KW-1185">Reference proteome</keyword>
<evidence type="ECO:0000256" key="13">
    <source>
        <dbReference type="ARBA" id="ARBA00023136"/>
    </source>
</evidence>
<dbReference type="HAMAP" id="MF_00719">
    <property type="entry name" value="CobS"/>
    <property type="match status" value="1"/>
</dbReference>
<comment type="cofactor">
    <cofactor evidence="1 19">
        <name>Mg(2+)</name>
        <dbReference type="ChEBI" id="CHEBI:18420"/>
    </cofactor>
</comment>
<dbReference type="PANTHER" id="PTHR34148">
    <property type="entry name" value="ADENOSYLCOBINAMIDE-GDP RIBAZOLETRANSFERASE"/>
    <property type="match status" value="1"/>
</dbReference>
<keyword evidence="13 19" id="KW-0472">Membrane</keyword>
<keyword evidence="12 19" id="KW-1133">Transmembrane helix</keyword>